<gene>
    <name evidence="1" type="ORF">FXV77_20065</name>
</gene>
<proteinExistence type="predicted"/>
<organism evidence="1 2">
    <name type="scientific">Sphingobacterium phlebotomi</name>
    <dbReference type="NCBI Taxonomy" id="2605433"/>
    <lineage>
        <taxon>Bacteria</taxon>
        <taxon>Pseudomonadati</taxon>
        <taxon>Bacteroidota</taxon>
        <taxon>Sphingobacteriia</taxon>
        <taxon>Sphingobacteriales</taxon>
        <taxon>Sphingobacteriaceae</taxon>
        <taxon>Sphingobacterium</taxon>
    </lineage>
</organism>
<reference evidence="1 2" key="1">
    <citation type="submission" date="2019-08" db="EMBL/GenBank/DDBJ databases">
        <title>Phlebobacter frassis gen. nov. sp. nov., a new member of family Sphingobacteriaceae isolated from sand fly rearing media.</title>
        <authorList>
            <person name="Kakumanu M.L."/>
            <person name="Marayati B.F."/>
            <person name="Wada-Katsumata A."/>
            <person name="Wasserberg G."/>
            <person name="Schal C."/>
            <person name="Apperson C.S."/>
            <person name="Ponnusamy L."/>
        </authorList>
    </citation>
    <scope>NUCLEOTIDE SEQUENCE [LARGE SCALE GENOMIC DNA]</scope>
    <source>
        <strain evidence="1 2">SSI9</strain>
    </source>
</reference>
<dbReference type="EMBL" id="VTAV01000021">
    <property type="protein sequence ID" value="TYR32179.1"/>
    <property type="molecule type" value="Genomic_DNA"/>
</dbReference>
<dbReference type="Proteomes" id="UP000322362">
    <property type="component" value="Unassembled WGS sequence"/>
</dbReference>
<name>A0A5D4GWF4_9SPHI</name>
<evidence type="ECO:0000313" key="1">
    <source>
        <dbReference type="EMBL" id="TYR32179.1"/>
    </source>
</evidence>
<comment type="caution">
    <text evidence="1">The sequence shown here is derived from an EMBL/GenBank/DDBJ whole genome shotgun (WGS) entry which is preliminary data.</text>
</comment>
<keyword evidence="2" id="KW-1185">Reference proteome</keyword>
<evidence type="ECO:0000313" key="2">
    <source>
        <dbReference type="Proteomes" id="UP000322362"/>
    </source>
</evidence>
<protein>
    <submittedName>
        <fullName evidence="1">Uncharacterized protein</fullName>
    </submittedName>
</protein>
<dbReference type="AlphaFoldDB" id="A0A5D4GWF4"/>
<sequence>MIPQNFEGWKICVEKKCGIPLTLEFAKRRLAVYEDERLDETKRFVNLYGHEHLRHIKDWFRRIIREEEIKMRF</sequence>
<accession>A0A5D4GWF4</accession>